<accession>Q8GXX9</accession>
<dbReference type="ExpressionAtlas" id="Q8GXX9">
    <property type="expression patterns" value="baseline and differential"/>
</dbReference>
<evidence type="ECO:0000313" key="4">
    <source>
        <dbReference type="EMBL" id="BAC42612.1"/>
    </source>
</evidence>
<name>Q8GXX9_ARATH</name>
<dbReference type="TAIR" id="AT5G38890"/>
<dbReference type="GO" id="GO:0009536">
    <property type="term" value="C:plastid"/>
    <property type="evidence" value="ECO:0007005"/>
    <property type="project" value="TAIR"/>
</dbReference>
<dbReference type="AlphaFoldDB" id="Q8GXX9"/>
<dbReference type="GO" id="GO:0005730">
    <property type="term" value="C:nucleolus"/>
    <property type="evidence" value="ECO:0007669"/>
    <property type="project" value="UniProtKB-SubCell"/>
</dbReference>
<reference evidence="4" key="1">
    <citation type="submission" date="2002-11" db="EMBL/GenBank/DDBJ databases">
        <title>Arabidopsis thaliana full-length cDNA.</title>
        <authorList>
            <person name="Seki M."/>
            <person name="Iida K."/>
            <person name="Satou M."/>
            <person name="Sakurai T."/>
            <person name="Akiyama K."/>
            <person name="Ishida J."/>
            <person name="Nakajima M."/>
            <person name="Enju A."/>
            <person name="Kamiya A."/>
            <person name="Narusaka M."/>
            <person name="Carninci P."/>
            <person name="Kawai J."/>
            <person name="Hayashizaki Y."/>
            <person name="Shinozaki K."/>
        </authorList>
    </citation>
    <scope>NUCLEOTIDE SEQUENCE</scope>
</reference>
<comment type="subcellular location">
    <subcellularLocation>
        <location evidence="1">Nucleus</location>
        <location evidence="1">Nucleolus</location>
    </subcellularLocation>
</comment>
<dbReference type="Pfam" id="PF14382">
    <property type="entry name" value="ECR1_N"/>
    <property type="match status" value="1"/>
</dbReference>
<evidence type="ECO:0000256" key="1">
    <source>
        <dbReference type="ARBA" id="ARBA00004604"/>
    </source>
</evidence>
<evidence type="ECO:0000256" key="2">
    <source>
        <dbReference type="ARBA" id="ARBA00022835"/>
    </source>
</evidence>
<feature type="domain" description="Exosome complex component N-terminal" evidence="3">
    <location>
        <begin position="5"/>
        <end position="42"/>
    </location>
</feature>
<dbReference type="GO" id="GO:0006396">
    <property type="term" value="P:RNA processing"/>
    <property type="evidence" value="ECO:0007669"/>
    <property type="project" value="InterPro"/>
</dbReference>
<dbReference type="Gene3D" id="2.40.50.100">
    <property type="match status" value="1"/>
</dbReference>
<sequence>MTTGLVTPGDVIGKATEFKAGKGAYVNDATIYASLTGTCRIVSPLPESIDQVSSLFQVINSSGTSIRNRNRNRWIVILVFVIVMDI</sequence>
<dbReference type="SUPFAM" id="SSF110324">
    <property type="entry name" value="Ribosomal L27 protein-like"/>
    <property type="match status" value="1"/>
</dbReference>
<dbReference type="GO" id="GO:0000178">
    <property type="term" value="C:exosome (RNase complex)"/>
    <property type="evidence" value="ECO:0007669"/>
    <property type="project" value="UniProtKB-KW"/>
</dbReference>
<protein>
    <submittedName>
        <fullName evidence="4">Uncharacterized protein At5g38885/At5g38890</fullName>
    </submittedName>
</protein>
<dbReference type="InterPro" id="IPR039771">
    <property type="entry name" value="Csl4"/>
</dbReference>
<dbReference type="EMBL" id="AK117975">
    <property type="protein sequence ID" value="BAC42612.1"/>
    <property type="molecule type" value="mRNA"/>
</dbReference>
<keyword evidence="2" id="KW-0271">Exosome</keyword>
<evidence type="ECO:0000259" key="3">
    <source>
        <dbReference type="Pfam" id="PF14382"/>
    </source>
</evidence>
<dbReference type="IntAct" id="Q8GXX9">
    <property type="interactions" value="2"/>
</dbReference>
<dbReference type="InterPro" id="IPR025721">
    <property type="entry name" value="Exosome_cplx_N_dom"/>
</dbReference>
<proteinExistence type="evidence at transcript level"/>
<organism evidence="4">
    <name type="scientific">Arabidopsis thaliana</name>
    <name type="common">Mouse-ear cress</name>
    <dbReference type="NCBI Taxonomy" id="3702"/>
    <lineage>
        <taxon>Eukaryota</taxon>
        <taxon>Viridiplantae</taxon>
        <taxon>Streptophyta</taxon>
        <taxon>Embryophyta</taxon>
        <taxon>Tracheophyta</taxon>
        <taxon>Spermatophyta</taxon>
        <taxon>Magnoliopsida</taxon>
        <taxon>eudicotyledons</taxon>
        <taxon>Gunneridae</taxon>
        <taxon>Pentapetalae</taxon>
        <taxon>rosids</taxon>
        <taxon>malvids</taxon>
        <taxon>Brassicales</taxon>
        <taxon>Brassicaceae</taxon>
        <taxon>Camelineae</taxon>
        <taxon>Arabidopsis</taxon>
    </lineage>
</organism>
<dbReference type="PANTHER" id="PTHR12686">
    <property type="entry name" value="3'-5' EXORIBONUCLEASE CSL4-RELATED"/>
    <property type="match status" value="1"/>
</dbReference>
<gene>
    <name evidence="4" type="ordered locus">At5g38885/At5g38890</name>
</gene>
<dbReference type="PANTHER" id="PTHR12686:SF8">
    <property type="entry name" value="EXOSOME COMPLEX COMPONENT CSL4"/>
    <property type="match status" value="1"/>
</dbReference>